<feature type="compositionally biased region" description="Polar residues" evidence="1">
    <location>
        <begin position="164"/>
        <end position="173"/>
    </location>
</feature>
<accession>A0A8H8DK79</accession>
<sequence length="180" mass="19822">MHPVLRLGAQYCPRGPPIPKRFWHRGLPETPSQRSFPPFPPRDRERMRRPVAPRRTPRTGARLGARAERADFLEARGPRVGPPGRKAPTSSSTNIAFRRGNCEPDSLDQGVIESVGPPPRLVSARGLLTHFSKSAGGDSANSSQRTRSENAPVAVEHFVWRAEQGTSTKNTDPVMTGDIF</sequence>
<organism evidence="2 3">
    <name type="scientific">Olpidium bornovanus</name>
    <dbReference type="NCBI Taxonomy" id="278681"/>
    <lineage>
        <taxon>Eukaryota</taxon>
        <taxon>Fungi</taxon>
        <taxon>Fungi incertae sedis</taxon>
        <taxon>Olpidiomycota</taxon>
        <taxon>Olpidiomycotina</taxon>
        <taxon>Olpidiomycetes</taxon>
        <taxon>Olpidiales</taxon>
        <taxon>Olpidiaceae</taxon>
        <taxon>Olpidium</taxon>
    </lineage>
</organism>
<evidence type="ECO:0000313" key="3">
    <source>
        <dbReference type="Proteomes" id="UP000673691"/>
    </source>
</evidence>
<gene>
    <name evidence="2" type="ORF">BJ554DRAFT_7067</name>
</gene>
<protein>
    <submittedName>
        <fullName evidence="2">Uncharacterized protein</fullName>
    </submittedName>
</protein>
<evidence type="ECO:0000256" key="1">
    <source>
        <dbReference type="SAM" id="MobiDB-lite"/>
    </source>
</evidence>
<comment type="caution">
    <text evidence="2">The sequence shown here is derived from an EMBL/GenBank/DDBJ whole genome shotgun (WGS) entry which is preliminary data.</text>
</comment>
<dbReference type="EMBL" id="JAEFCI010004627">
    <property type="protein sequence ID" value="KAG5460837.1"/>
    <property type="molecule type" value="Genomic_DNA"/>
</dbReference>
<keyword evidence="3" id="KW-1185">Reference proteome</keyword>
<feature type="compositionally biased region" description="Basic and acidic residues" evidence="1">
    <location>
        <begin position="65"/>
        <end position="77"/>
    </location>
</feature>
<dbReference type="Proteomes" id="UP000673691">
    <property type="component" value="Unassembled WGS sequence"/>
</dbReference>
<feature type="region of interest" description="Disordered" evidence="1">
    <location>
        <begin position="128"/>
        <end position="180"/>
    </location>
</feature>
<dbReference type="AlphaFoldDB" id="A0A8H8DK79"/>
<proteinExistence type="predicted"/>
<feature type="region of interest" description="Disordered" evidence="1">
    <location>
        <begin position="15"/>
        <end position="102"/>
    </location>
</feature>
<evidence type="ECO:0000313" key="2">
    <source>
        <dbReference type="EMBL" id="KAG5460837.1"/>
    </source>
</evidence>
<reference evidence="2 3" key="1">
    <citation type="journal article" name="Sci. Rep.">
        <title>Genome-scale phylogenetic analyses confirm Olpidium as the closest living zoosporic fungus to the non-flagellated, terrestrial fungi.</title>
        <authorList>
            <person name="Chang Y."/>
            <person name="Rochon D."/>
            <person name="Sekimoto S."/>
            <person name="Wang Y."/>
            <person name="Chovatia M."/>
            <person name="Sandor L."/>
            <person name="Salamov A."/>
            <person name="Grigoriev I.V."/>
            <person name="Stajich J.E."/>
            <person name="Spatafora J.W."/>
        </authorList>
    </citation>
    <scope>NUCLEOTIDE SEQUENCE [LARGE SCALE GENOMIC DNA]</scope>
    <source>
        <strain evidence="2">S191</strain>
    </source>
</reference>
<name>A0A8H8DK79_9FUNG</name>